<evidence type="ECO:0008006" key="3">
    <source>
        <dbReference type="Google" id="ProtNLM"/>
    </source>
</evidence>
<dbReference type="InterPro" id="IPR023430">
    <property type="entry name" value="Pept_HybD-like_dom_sf"/>
</dbReference>
<dbReference type="InterPro" id="IPR009665">
    <property type="entry name" value="YyaC"/>
</dbReference>
<dbReference type="HOGENOM" id="CLU_104063_1_0_9"/>
<dbReference type="EMBL" id="CP000724">
    <property type="protein sequence ID" value="ABR50851.1"/>
    <property type="molecule type" value="Genomic_DNA"/>
</dbReference>
<name>A6TXD3_ALKMQ</name>
<evidence type="ECO:0000313" key="2">
    <source>
        <dbReference type="Proteomes" id="UP000001572"/>
    </source>
</evidence>
<sequence length="204" mass="23079">MGFFNKQTPDSVSVETPVSSVEFSHLLTQYLQKYYHPPFQELVFLCIGTDRSTGDALGPLIGYKLCRSLRHYDSVHVLGTLEDPVHAKNLKERIHWIYETYHRPFVVAIDACLGKVDRIGYMTVSNGPLKPGAGVNKELPAVGDIHITGIVNMGGYMEYLILQNTRLNLVMKMADTITESIKYSLWTLNKNNTFSSLMKKENLH</sequence>
<dbReference type="STRING" id="293826.Amet_4785"/>
<dbReference type="eggNOG" id="ENOG50313RY">
    <property type="taxonomic scope" value="Bacteria"/>
</dbReference>
<gene>
    <name evidence="1" type="ordered locus">Amet_4785</name>
</gene>
<accession>A6TXD3</accession>
<dbReference type="AlphaFoldDB" id="A6TXD3"/>
<protein>
    <recommendedName>
        <fullName evidence="3">Sporulation protein YyaC</fullName>
    </recommendedName>
</protein>
<dbReference type="RefSeq" id="WP_012065736.1">
    <property type="nucleotide sequence ID" value="NC_009633.1"/>
</dbReference>
<proteinExistence type="predicted"/>
<reference evidence="2" key="1">
    <citation type="journal article" date="2016" name="Genome Announc.">
        <title>Complete genome sequence of Alkaliphilus metalliredigens strain QYMF, an alkaliphilic and metal-reducing bacterium isolated from borax-contaminated leachate ponds.</title>
        <authorList>
            <person name="Hwang C."/>
            <person name="Copeland A."/>
            <person name="Lucas S."/>
            <person name="Lapidus A."/>
            <person name="Barry K."/>
            <person name="Detter J.C."/>
            <person name="Glavina Del Rio T."/>
            <person name="Hammon N."/>
            <person name="Israni S."/>
            <person name="Dalin E."/>
            <person name="Tice H."/>
            <person name="Pitluck S."/>
            <person name="Chertkov O."/>
            <person name="Brettin T."/>
            <person name="Bruce D."/>
            <person name="Han C."/>
            <person name="Schmutz J."/>
            <person name="Larimer F."/>
            <person name="Land M.L."/>
            <person name="Hauser L."/>
            <person name="Kyrpides N."/>
            <person name="Mikhailova N."/>
            <person name="Ye Q."/>
            <person name="Zhou J."/>
            <person name="Richardson P."/>
            <person name="Fields M.W."/>
        </authorList>
    </citation>
    <scope>NUCLEOTIDE SEQUENCE [LARGE SCALE GENOMIC DNA]</scope>
    <source>
        <strain evidence="2">QYMF</strain>
    </source>
</reference>
<dbReference type="OrthoDB" id="9815953at2"/>
<dbReference type="SUPFAM" id="SSF53163">
    <property type="entry name" value="HybD-like"/>
    <property type="match status" value="1"/>
</dbReference>
<keyword evidence="2" id="KW-1185">Reference proteome</keyword>
<organism evidence="1 2">
    <name type="scientific">Alkaliphilus metalliredigens (strain QYMF)</name>
    <dbReference type="NCBI Taxonomy" id="293826"/>
    <lineage>
        <taxon>Bacteria</taxon>
        <taxon>Bacillati</taxon>
        <taxon>Bacillota</taxon>
        <taxon>Clostridia</taxon>
        <taxon>Peptostreptococcales</taxon>
        <taxon>Natronincolaceae</taxon>
        <taxon>Alkaliphilus</taxon>
    </lineage>
</organism>
<dbReference type="NCBIfam" id="TIGR02841">
    <property type="entry name" value="spore_YyaC"/>
    <property type="match status" value="1"/>
</dbReference>
<dbReference type="KEGG" id="amt:Amet_4785"/>
<evidence type="ECO:0000313" key="1">
    <source>
        <dbReference type="EMBL" id="ABR50851.1"/>
    </source>
</evidence>
<dbReference type="Pfam" id="PF06866">
    <property type="entry name" value="DUF1256"/>
    <property type="match status" value="1"/>
</dbReference>
<dbReference type="Proteomes" id="UP000001572">
    <property type="component" value="Chromosome"/>
</dbReference>